<comment type="caution">
    <text evidence="2">The sequence shown here is derived from an EMBL/GenBank/DDBJ whole genome shotgun (WGS) entry which is preliminary data.</text>
</comment>
<dbReference type="Proteomes" id="UP000887013">
    <property type="component" value="Unassembled WGS sequence"/>
</dbReference>
<name>A0A8X6TKM8_NEPPI</name>
<gene>
    <name evidence="2" type="ORF">NPIL_58241</name>
</gene>
<keyword evidence="3" id="KW-1185">Reference proteome</keyword>
<feature type="compositionally biased region" description="Polar residues" evidence="1">
    <location>
        <begin position="92"/>
        <end position="119"/>
    </location>
</feature>
<proteinExistence type="predicted"/>
<evidence type="ECO:0000256" key="1">
    <source>
        <dbReference type="SAM" id="MobiDB-lite"/>
    </source>
</evidence>
<dbReference type="AlphaFoldDB" id="A0A8X6TKM8"/>
<accession>A0A8X6TKM8</accession>
<reference evidence="2" key="1">
    <citation type="submission" date="2020-08" db="EMBL/GenBank/DDBJ databases">
        <title>Multicomponent nature underlies the extraordinary mechanical properties of spider dragline silk.</title>
        <authorList>
            <person name="Kono N."/>
            <person name="Nakamura H."/>
            <person name="Mori M."/>
            <person name="Yoshida Y."/>
            <person name="Ohtoshi R."/>
            <person name="Malay A.D."/>
            <person name="Moran D.A.P."/>
            <person name="Tomita M."/>
            <person name="Numata K."/>
            <person name="Arakawa K."/>
        </authorList>
    </citation>
    <scope>NUCLEOTIDE SEQUENCE</scope>
</reference>
<evidence type="ECO:0000313" key="2">
    <source>
        <dbReference type="EMBL" id="GFT20237.1"/>
    </source>
</evidence>
<organism evidence="2 3">
    <name type="scientific">Nephila pilipes</name>
    <name type="common">Giant wood spider</name>
    <name type="synonym">Nephila maculata</name>
    <dbReference type="NCBI Taxonomy" id="299642"/>
    <lineage>
        <taxon>Eukaryota</taxon>
        <taxon>Metazoa</taxon>
        <taxon>Ecdysozoa</taxon>
        <taxon>Arthropoda</taxon>
        <taxon>Chelicerata</taxon>
        <taxon>Arachnida</taxon>
        <taxon>Araneae</taxon>
        <taxon>Araneomorphae</taxon>
        <taxon>Entelegynae</taxon>
        <taxon>Araneoidea</taxon>
        <taxon>Nephilidae</taxon>
        <taxon>Nephila</taxon>
    </lineage>
</organism>
<dbReference type="EMBL" id="BMAW01059244">
    <property type="protein sequence ID" value="GFT20237.1"/>
    <property type="molecule type" value="Genomic_DNA"/>
</dbReference>
<sequence>MLRREKGISTLIRRFHLVERFEWHNFSEVQQLVLSAFVFLLVRNDPPVIVLGHGTLSWKDQSSVRVEGEKLFLLSNTPSGGWGIGKMKKETGSNGLDCSRPSSASRGHSHPINTLLTSDSPKGAQVMKLFHLENPGTELIRVVFSEEIHSPNPLE</sequence>
<protein>
    <submittedName>
        <fullName evidence="2">Uncharacterized protein</fullName>
    </submittedName>
</protein>
<feature type="region of interest" description="Disordered" evidence="1">
    <location>
        <begin position="90"/>
        <end position="119"/>
    </location>
</feature>
<evidence type="ECO:0000313" key="3">
    <source>
        <dbReference type="Proteomes" id="UP000887013"/>
    </source>
</evidence>